<evidence type="ECO:0000256" key="1">
    <source>
        <dbReference type="ARBA" id="ARBA00004613"/>
    </source>
</evidence>
<dbReference type="GO" id="GO:0030599">
    <property type="term" value="F:pectinesterase activity"/>
    <property type="evidence" value="ECO:0007669"/>
    <property type="project" value="UniProtKB-EC"/>
</dbReference>
<dbReference type="Proteomes" id="UP000593570">
    <property type="component" value="Unassembled WGS sequence"/>
</dbReference>
<evidence type="ECO:0000256" key="2">
    <source>
        <dbReference type="ARBA" id="ARBA00005184"/>
    </source>
</evidence>
<evidence type="ECO:0000256" key="6">
    <source>
        <dbReference type="ARBA" id="ARBA00022729"/>
    </source>
</evidence>
<evidence type="ECO:0000256" key="7">
    <source>
        <dbReference type="ARBA" id="ARBA00022801"/>
    </source>
</evidence>
<evidence type="ECO:0000256" key="3">
    <source>
        <dbReference type="ARBA" id="ARBA00008891"/>
    </source>
</evidence>
<dbReference type="EC" id="3.1.1.11" evidence="4"/>
<dbReference type="FunFam" id="2.160.20.10:FF:000014">
    <property type="entry name" value="Pectinesterase"/>
    <property type="match status" value="1"/>
</dbReference>
<dbReference type="UniPathway" id="UPA00545">
    <property type="reaction ID" value="UER00823"/>
</dbReference>
<evidence type="ECO:0000259" key="12">
    <source>
        <dbReference type="Pfam" id="PF01095"/>
    </source>
</evidence>
<dbReference type="EMBL" id="JACDXP010000013">
    <property type="protein sequence ID" value="KAF6515617.1"/>
    <property type="molecule type" value="Genomic_DNA"/>
</dbReference>
<dbReference type="InterPro" id="IPR011050">
    <property type="entry name" value="Pectin_lyase_fold/virulence"/>
</dbReference>
<evidence type="ECO:0000313" key="13">
    <source>
        <dbReference type="EMBL" id="KAF6515617.1"/>
    </source>
</evidence>
<dbReference type="Pfam" id="PF01095">
    <property type="entry name" value="Pectinesterase"/>
    <property type="match status" value="1"/>
</dbReference>
<dbReference type="InterPro" id="IPR000070">
    <property type="entry name" value="Pectinesterase_cat"/>
</dbReference>
<evidence type="ECO:0000256" key="10">
    <source>
        <dbReference type="ARBA" id="ARBA00047928"/>
    </source>
</evidence>
<keyword evidence="6 11" id="KW-0732">Signal</keyword>
<comment type="pathway">
    <text evidence="2">Glycan metabolism; pectin degradation; 2-dehydro-3-deoxy-D-gluconate from pectin: step 1/5.</text>
</comment>
<dbReference type="InterPro" id="IPR012334">
    <property type="entry name" value="Pectin_lyas_fold"/>
</dbReference>
<keyword evidence="5" id="KW-0964">Secreted</keyword>
<comment type="similarity">
    <text evidence="3">Belongs to the pectinesterase family.</text>
</comment>
<name>A0A8H6GD55_FUSOX</name>
<dbReference type="GO" id="GO:0045490">
    <property type="term" value="P:pectin catabolic process"/>
    <property type="evidence" value="ECO:0007669"/>
    <property type="project" value="UniProtKB-UniPathway"/>
</dbReference>
<feature type="domain" description="Pectinesterase catalytic" evidence="12">
    <location>
        <begin position="32"/>
        <end position="299"/>
    </location>
</feature>
<keyword evidence="8" id="KW-0063">Aspartyl esterase</keyword>
<comment type="catalytic activity">
    <reaction evidence="10">
        <text>[(1-&gt;4)-alpha-D-galacturonosyl methyl ester](n) + n H2O = [(1-&gt;4)-alpha-D-galacturonosyl](n) + n methanol + n H(+)</text>
        <dbReference type="Rhea" id="RHEA:22380"/>
        <dbReference type="Rhea" id="RHEA-COMP:14570"/>
        <dbReference type="Rhea" id="RHEA-COMP:14573"/>
        <dbReference type="ChEBI" id="CHEBI:15377"/>
        <dbReference type="ChEBI" id="CHEBI:15378"/>
        <dbReference type="ChEBI" id="CHEBI:17790"/>
        <dbReference type="ChEBI" id="CHEBI:140522"/>
        <dbReference type="ChEBI" id="CHEBI:140523"/>
        <dbReference type="EC" id="3.1.1.11"/>
    </reaction>
</comment>
<reference evidence="13 14" key="1">
    <citation type="journal article" date="2020" name="bioRxiv">
        <title>A chromosome-scale genome assembly for the Fusarium oxysporum strain Fo5176 to establish a model Arabidopsis-fungal pathosystem.</title>
        <authorList>
            <person name="Fokkens L."/>
            <person name="Guo L."/>
            <person name="Dora S."/>
            <person name="Wang B."/>
            <person name="Ye K."/>
            <person name="Sanchez-Rodriguez C."/>
            <person name="Croll D."/>
        </authorList>
    </citation>
    <scope>NUCLEOTIDE SEQUENCE [LARGE SCALE GENOMIC DNA]</scope>
    <source>
        <strain evidence="13 14">Fo5176</strain>
    </source>
</reference>
<accession>A0A8H6GD55</accession>
<proteinExistence type="inferred from homology"/>
<comment type="caution">
    <text evidence="13">The sequence shown here is derived from an EMBL/GenBank/DDBJ whole genome shotgun (WGS) entry which is preliminary data.</text>
</comment>
<protein>
    <recommendedName>
        <fullName evidence="4">pectinesterase</fullName>
        <ecNumber evidence="4">3.1.1.11</ecNumber>
    </recommendedName>
    <alternativeName>
        <fullName evidence="9">Pectin methylesterase A</fullName>
    </alternativeName>
</protein>
<evidence type="ECO:0000313" key="14">
    <source>
        <dbReference type="Proteomes" id="UP000593570"/>
    </source>
</evidence>
<feature type="chain" id="PRO_5034979385" description="pectinesterase" evidence="11">
    <location>
        <begin position="21"/>
        <end position="324"/>
    </location>
</feature>
<gene>
    <name evidence="13" type="ORF">HZS61_004358</name>
</gene>
<dbReference type="AlphaFoldDB" id="A0A8H6GD55"/>
<keyword evidence="7" id="KW-0378">Hydrolase</keyword>
<dbReference type="SUPFAM" id="SSF51126">
    <property type="entry name" value="Pectin lyase-like"/>
    <property type="match status" value="1"/>
</dbReference>
<evidence type="ECO:0000256" key="4">
    <source>
        <dbReference type="ARBA" id="ARBA00013229"/>
    </source>
</evidence>
<evidence type="ECO:0000256" key="11">
    <source>
        <dbReference type="SAM" id="SignalP"/>
    </source>
</evidence>
<evidence type="ECO:0000256" key="5">
    <source>
        <dbReference type="ARBA" id="ARBA00022525"/>
    </source>
</evidence>
<dbReference type="GO" id="GO:0005576">
    <property type="term" value="C:extracellular region"/>
    <property type="evidence" value="ECO:0007669"/>
    <property type="project" value="UniProtKB-SubCell"/>
</dbReference>
<dbReference type="PANTHER" id="PTHR31321:SF57">
    <property type="entry name" value="PECTINESTERASE 53-RELATED"/>
    <property type="match status" value="1"/>
</dbReference>
<feature type="signal peptide" evidence="11">
    <location>
        <begin position="1"/>
        <end position="20"/>
    </location>
</feature>
<dbReference type="PANTHER" id="PTHR31321">
    <property type="entry name" value="ACYL-COA THIOESTER HYDROLASE YBHC-RELATED"/>
    <property type="match status" value="1"/>
</dbReference>
<dbReference type="Gene3D" id="2.160.20.10">
    <property type="entry name" value="Single-stranded right-handed beta-helix, Pectin lyase-like"/>
    <property type="match status" value="1"/>
</dbReference>
<comment type="subcellular location">
    <subcellularLocation>
        <location evidence="1">Secreted</location>
    </subcellularLocation>
</comment>
<evidence type="ECO:0000256" key="9">
    <source>
        <dbReference type="ARBA" id="ARBA00042203"/>
    </source>
</evidence>
<evidence type="ECO:0000256" key="8">
    <source>
        <dbReference type="ARBA" id="ARBA00023085"/>
    </source>
</evidence>
<organism evidence="13 14">
    <name type="scientific">Fusarium oxysporum f. sp. conglutinans</name>
    <dbReference type="NCBI Taxonomy" id="100902"/>
    <lineage>
        <taxon>Eukaryota</taxon>
        <taxon>Fungi</taxon>
        <taxon>Dikarya</taxon>
        <taxon>Ascomycota</taxon>
        <taxon>Pezizomycotina</taxon>
        <taxon>Sordariomycetes</taxon>
        <taxon>Hypocreomycetidae</taxon>
        <taxon>Hypocreales</taxon>
        <taxon>Nectriaceae</taxon>
        <taxon>Fusarium</taxon>
        <taxon>Fusarium oxysporum species complex</taxon>
    </lineage>
</organism>
<dbReference type="GO" id="GO:0042545">
    <property type="term" value="P:cell wall modification"/>
    <property type="evidence" value="ECO:0007669"/>
    <property type="project" value="InterPro"/>
</dbReference>
<sequence>MASQVLALILSFAALGVSCSSRTSAPSGCLTVKVSGASSGEYSSLGAAVSALGTGSSSSTACIFMYPGIYQEQVVINAFKGTLTLYGYTTDTSSYANNKVTMHHSENATVAGSDEASSTVDARGNNFRMYNIDVVNSFGVGSQAIAFTSNGNQQSFYGCGFYGYQDTLYVHSGYQYYKKCLIQGAADYIFGDATAWFEQCTIQSTAGGAITAMHRSTTSETTWCVINNSTIEAAPGYTVTGGVYLGRPWGVDARVIYQYCSLSNIINSKGWATMAPSAVPTFMEYSNRGAGATTTSRMYETTATAAVSLSEIFTSGTDWIDNTY</sequence>